<sequence>MIDSLLTSCFQQGVCSLGIASTQRVKLLWDVGCSAAACGGTTSKRAKRFSSTANKAPPSAD</sequence>
<organism evidence="1 2">
    <name type="scientific">Crenichthys baileyi</name>
    <name type="common">White River springfish</name>
    <dbReference type="NCBI Taxonomy" id="28760"/>
    <lineage>
        <taxon>Eukaryota</taxon>
        <taxon>Metazoa</taxon>
        <taxon>Chordata</taxon>
        <taxon>Craniata</taxon>
        <taxon>Vertebrata</taxon>
        <taxon>Euteleostomi</taxon>
        <taxon>Actinopterygii</taxon>
        <taxon>Neopterygii</taxon>
        <taxon>Teleostei</taxon>
        <taxon>Neoteleostei</taxon>
        <taxon>Acanthomorphata</taxon>
        <taxon>Ovalentaria</taxon>
        <taxon>Atherinomorphae</taxon>
        <taxon>Cyprinodontiformes</taxon>
        <taxon>Goodeidae</taxon>
        <taxon>Crenichthys</taxon>
    </lineage>
</organism>
<accession>A0AAV9SNG6</accession>
<proteinExistence type="predicted"/>
<name>A0AAV9SNG6_9TELE</name>
<dbReference type="AlphaFoldDB" id="A0AAV9SNG6"/>
<keyword evidence="2" id="KW-1185">Reference proteome</keyword>
<comment type="caution">
    <text evidence="1">The sequence shown here is derived from an EMBL/GenBank/DDBJ whole genome shotgun (WGS) entry which is preliminary data.</text>
</comment>
<reference evidence="1 2" key="1">
    <citation type="submission" date="2021-06" db="EMBL/GenBank/DDBJ databases">
        <authorList>
            <person name="Palmer J.M."/>
        </authorList>
    </citation>
    <scope>NUCLEOTIDE SEQUENCE [LARGE SCALE GENOMIC DNA]</scope>
    <source>
        <strain evidence="1 2">MEX-2019</strain>
        <tissue evidence="1">Muscle</tissue>
    </source>
</reference>
<dbReference type="EMBL" id="JAHHUM010000132">
    <property type="protein sequence ID" value="KAK5622344.1"/>
    <property type="molecule type" value="Genomic_DNA"/>
</dbReference>
<evidence type="ECO:0000313" key="1">
    <source>
        <dbReference type="EMBL" id="KAK5622344.1"/>
    </source>
</evidence>
<protein>
    <submittedName>
        <fullName evidence="1">Uncharacterized protein</fullName>
    </submittedName>
</protein>
<evidence type="ECO:0000313" key="2">
    <source>
        <dbReference type="Proteomes" id="UP001311232"/>
    </source>
</evidence>
<dbReference type="Proteomes" id="UP001311232">
    <property type="component" value="Unassembled WGS sequence"/>
</dbReference>
<gene>
    <name evidence="1" type="ORF">CRENBAI_005023</name>
</gene>